<evidence type="ECO:0000256" key="1">
    <source>
        <dbReference type="SAM" id="MobiDB-lite"/>
    </source>
</evidence>
<feature type="region of interest" description="Disordered" evidence="1">
    <location>
        <begin position="32"/>
        <end position="66"/>
    </location>
</feature>
<feature type="compositionally biased region" description="Polar residues" evidence="1">
    <location>
        <begin position="54"/>
        <end position="65"/>
    </location>
</feature>
<dbReference type="Proteomes" id="UP000023152">
    <property type="component" value="Unassembled WGS sequence"/>
</dbReference>
<dbReference type="EMBL" id="ASPP01000102">
    <property type="protein sequence ID" value="ETO36962.1"/>
    <property type="molecule type" value="Genomic_DNA"/>
</dbReference>
<comment type="caution">
    <text evidence="2">The sequence shown here is derived from an EMBL/GenBank/DDBJ whole genome shotgun (WGS) entry which is preliminary data.</text>
</comment>
<keyword evidence="3" id="KW-1185">Reference proteome</keyword>
<feature type="compositionally biased region" description="Polar residues" evidence="1">
    <location>
        <begin position="136"/>
        <end position="154"/>
    </location>
</feature>
<accession>X6PH02</accession>
<protein>
    <submittedName>
        <fullName evidence="2">Uncharacterized protein</fullName>
    </submittedName>
</protein>
<feature type="region of interest" description="Disordered" evidence="1">
    <location>
        <begin position="112"/>
        <end position="154"/>
    </location>
</feature>
<proteinExistence type="predicted"/>
<sequence length="154" mass="17545">MTAERLARDLLEKFCETFPHEIRRLRQDYNKTNQQNDAKESENVIGGGDDNFLGDSSPTIGTVNPNEIDVGIIDESEKEENPEELRIRKQERVMTVYHRRFDDIVSQLMSKIQSKGGDDFAPFGSLDEGEEEELNDSQQDSSATHNSMESMKSD</sequence>
<evidence type="ECO:0000313" key="3">
    <source>
        <dbReference type="Proteomes" id="UP000023152"/>
    </source>
</evidence>
<reference evidence="2 3" key="1">
    <citation type="journal article" date="2013" name="Curr. Biol.">
        <title>The Genome of the Foraminiferan Reticulomyxa filosa.</title>
        <authorList>
            <person name="Glockner G."/>
            <person name="Hulsmann N."/>
            <person name="Schleicher M."/>
            <person name="Noegel A.A."/>
            <person name="Eichinger L."/>
            <person name="Gallinger C."/>
            <person name="Pawlowski J."/>
            <person name="Sierra R."/>
            <person name="Euteneuer U."/>
            <person name="Pillet L."/>
            <person name="Moustafa A."/>
            <person name="Platzer M."/>
            <person name="Groth M."/>
            <person name="Szafranski K."/>
            <person name="Schliwa M."/>
        </authorList>
    </citation>
    <scope>NUCLEOTIDE SEQUENCE [LARGE SCALE GENOMIC DNA]</scope>
</reference>
<evidence type="ECO:0000313" key="2">
    <source>
        <dbReference type="EMBL" id="ETO36962.1"/>
    </source>
</evidence>
<gene>
    <name evidence="2" type="ORF">RFI_00100</name>
</gene>
<dbReference type="AlphaFoldDB" id="X6PH02"/>
<name>X6PH02_RETFI</name>
<organism evidence="2 3">
    <name type="scientific">Reticulomyxa filosa</name>
    <dbReference type="NCBI Taxonomy" id="46433"/>
    <lineage>
        <taxon>Eukaryota</taxon>
        <taxon>Sar</taxon>
        <taxon>Rhizaria</taxon>
        <taxon>Retaria</taxon>
        <taxon>Foraminifera</taxon>
        <taxon>Monothalamids</taxon>
        <taxon>Reticulomyxidae</taxon>
        <taxon>Reticulomyxa</taxon>
    </lineage>
</organism>